<organism evidence="2 3">
    <name type="scientific">Actinidia chinensis var. chinensis</name>
    <name type="common">Chinese soft-hair kiwi</name>
    <dbReference type="NCBI Taxonomy" id="1590841"/>
    <lineage>
        <taxon>Eukaryota</taxon>
        <taxon>Viridiplantae</taxon>
        <taxon>Streptophyta</taxon>
        <taxon>Embryophyta</taxon>
        <taxon>Tracheophyta</taxon>
        <taxon>Spermatophyta</taxon>
        <taxon>Magnoliopsida</taxon>
        <taxon>eudicotyledons</taxon>
        <taxon>Gunneridae</taxon>
        <taxon>Pentapetalae</taxon>
        <taxon>asterids</taxon>
        <taxon>Ericales</taxon>
        <taxon>Actinidiaceae</taxon>
        <taxon>Actinidia</taxon>
    </lineage>
</organism>
<dbReference type="Proteomes" id="UP000241394">
    <property type="component" value="Chromosome LG24"/>
</dbReference>
<dbReference type="PANTHER" id="PTHR33356">
    <property type="entry name" value="TIP41-LIKE PROTEIN"/>
    <property type="match status" value="1"/>
</dbReference>
<keyword evidence="3" id="KW-1185">Reference proteome</keyword>
<feature type="region of interest" description="Disordered" evidence="1">
    <location>
        <begin position="122"/>
        <end position="147"/>
    </location>
</feature>
<dbReference type="EMBL" id="NKQK01000024">
    <property type="protein sequence ID" value="PSR93156.1"/>
    <property type="molecule type" value="Genomic_DNA"/>
</dbReference>
<evidence type="ECO:0000256" key="1">
    <source>
        <dbReference type="SAM" id="MobiDB-lite"/>
    </source>
</evidence>
<feature type="compositionally biased region" description="Low complexity" evidence="1">
    <location>
        <begin position="124"/>
        <end position="138"/>
    </location>
</feature>
<reference evidence="2 3" key="1">
    <citation type="submission" date="2017-07" db="EMBL/GenBank/DDBJ databases">
        <title>An improved, manually edited Actinidia chinensis var. chinensis (kiwifruit) genome highlights the challenges associated with draft genomes and gene prediction in plants.</title>
        <authorList>
            <person name="Pilkington S."/>
            <person name="Crowhurst R."/>
            <person name="Hilario E."/>
            <person name="Nardozza S."/>
            <person name="Fraser L."/>
            <person name="Peng Y."/>
            <person name="Gunaseelan K."/>
            <person name="Simpson R."/>
            <person name="Tahir J."/>
            <person name="Deroles S."/>
            <person name="Templeton K."/>
            <person name="Luo Z."/>
            <person name="Davy M."/>
            <person name="Cheng C."/>
            <person name="Mcneilage M."/>
            <person name="Scaglione D."/>
            <person name="Liu Y."/>
            <person name="Zhang Q."/>
            <person name="Datson P."/>
            <person name="De Silva N."/>
            <person name="Gardiner S."/>
            <person name="Bassett H."/>
            <person name="Chagne D."/>
            <person name="Mccallum J."/>
            <person name="Dzierzon H."/>
            <person name="Deng C."/>
            <person name="Wang Y.-Y."/>
            <person name="Barron N."/>
            <person name="Manako K."/>
            <person name="Bowen J."/>
            <person name="Foster T."/>
            <person name="Erridge Z."/>
            <person name="Tiffin H."/>
            <person name="Waite C."/>
            <person name="Davies K."/>
            <person name="Grierson E."/>
            <person name="Laing W."/>
            <person name="Kirk R."/>
            <person name="Chen X."/>
            <person name="Wood M."/>
            <person name="Montefiori M."/>
            <person name="Brummell D."/>
            <person name="Schwinn K."/>
            <person name="Catanach A."/>
            <person name="Fullerton C."/>
            <person name="Li D."/>
            <person name="Meiyalaghan S."/>
            <person name="Nieuwenhuizen N."/>
            <person name="Read N."/>
            <person name="Prakash R."/>
            <person name="Hunter D."/>
            <person name="Zhang H."/>
            <person name="Mckenzie M."/>
            <person name="Knabel M."/>
            <person name="Harris A."/>
            <person name="Allan A."/>
            <person name="Chen A."/>
            <person name="Janssen B."/>
            <person name="Plunkett B."/>
            <person name="Dwamena C."/>
            <person name="Voogd C."/>
            <person name="Leif D."/>
            <person name="Lafferty D."/>
            <person name="Souleyre E."/>
            <person name="Varkonyi-Gasic E."/>
            <person name="Gambi F."/>
            <person name="Hanley J."/>
            <person name="Yao J.-L."/>
            <person name="Cheung J."/>
            <person name="David K."/>
            <person name="Warren B."/>
            <person name="Marsh K."/>
            <person name="Snowden K."/>
            <person name="Lin-Wang K."/>
            <person name="Brian L."/>
            <person name="Martinez-Sanchez M."/>
            <person name="Wang M."/>
            <person name="Ileperuma N."/>
            <person name="Macnee N."/>
            <person name="Campin R."/>
            <person name="Mcatee P."/>
            <person name="Drummond R."/>
            <person name="Espley R."/>
            <person name="Ireland H."/>
            <person name="Wu R."/>
            <person name="Atkinson R."/>
            <person name="Karunairetnam S."/>
            <person name="Bulley S."/>
            <person name="Chunkath S."/>
            <person name="Hanley Z."/>
            <person name="Storey R."/>
            <person name="Thrimawithana A."/>
            <person name="Thomson S."/>
            <person name="David C."/>
            <person name="Testolin R."/>
        </authorList>
    </citation>
    <scope>NUCLEOTIDE SEQUENCE [LARGE SCALE GENOMIC DNA]</scope>
    <source>
        <strain evidence="3">cv. Red5</strain>
        <tissue evidence="2">Young leaf</tissue>
    </source>
</reference>
<evidence type="ECO:0000313" key="2">
    <source>
        <dbReference type="EMBL" id="PSR93156.1"/>
    </source>
</evidence>
<evidence type="ECO:0000313" key="3">
    <source>
        <dbReference type="Proteomes" id="UP000241394"/>
    </source>
</evidence>
<gene>
    <name evidence="2" type="ORF">CEY00_Acc27766</name>
</gene>
<accession>A0A2R6PLF9</accession>
<protein>
    <submittedName>
        <fullName evidence="2">Tripartite terminase</fullName>
    </submittedName>
</protein>
<dbReference type="OMA" id="NCEIRLP"/>
<proteinExistence type="predicted"/>
<sequence>MADFMDNGEFWLPSEFLDADVLVGKENVNKNSPITGFGTNIGFPTDFPYEFDSYSSSSVLSSPVESVVGSTETESDEEDLVAGLTSQLTRSSLHERAQKFTSAPQNLEKPWVLSVSPQSTLSAVGSWSGNGSPNGPSQVPSPPATPLGGNDAWDLIYAAAGQVARLKMNCGEGPHKGRGLLVPPRILTPLQHPAPPVKKPNTGPYANQCLSHNFSQTNHYEQARKDQILKQQCSSIWGKPSRQGLLSQQSQIKQLVSENRGRLFGGGGFESNGGYIRPLGPAQSAWPPPLQVQRQNHQNQPPPPHGHGGSGTRAVFLGGSGVKRECAGTGVFLPRRYGNPSESRKKPGCSTALLPARVIHALNKNLDAMAAQSQADFSAHARYSGAFFPEYDALMARRNALLTQQNRNLLLERAMNHELCLPQEWTY</sequence>
<dbReference type="OrthoDB" id="1060058at2759"/>
<dbReference type="STRING" id="1590841.A0A2R6PLF9"/>
<feature type="region of interest" description="Disordered" evidence="1">
    <location>
        <begin position="274"/>
        <end position="313"/>
    </location>
</feature>
<dbReference type="AlphaFoldDB" id="A0A2R6PLF9"/>
<dbReference type="PANTHER" id="PTHR33356:SF17">
    <property type="entry name" value="TPX2 CENTRAL DOMAIN-CONTAINING PROTEIN"/>
    <property type="match status" value="1"/>
</dbReference>
<reference evidence="3" key="2">
    <citation type="journal article" date="2018" name="BMC Genomics">
        <title>A manually annotated Actinidia chinensis var. chinensis (kiwifruit) genome highlights the challenges associated with draft genomes and gene prediction in plants.</title>
        <authorList>
            <person name="Pilkington S.M."/>
            <person name="Crowhurst R."/>
            <person name="Hilario E."/>
            <person name="Nardozza S."/>
            <person name="Fraser L."/>
            <person name="Peng Y."/>
            <person name="Gunaseelan K."/>
            <person name="Simpson R."/>
            <person name="Tahir J."/>
            <person name="Deroles S.C."/>
            <person name="Templeton K."/>
            <person name="Luo Z."/>
            <person name="Davy M."/>
            <person name="Cheng C."/>
            <person name="McNeilage M."/>
            <person name="Scaglione D."/>
            <person name="Liu Y."/>
            <person name="Zhang Q."/>
            <person name="Datson P."/>
            <person name="De Silva N."/>
            <person name="Gardiner S.E."/>
            <person name="Bassett H."/>
            <person name="Chagne D."/>
            <person name="McCallum J."/>
            <person name="Dzierzon H."/>
            <person name="Deng C."/>
            <person name="Wang Y.Y."/>
            <person name="Barron L."/>
            <person name="Manako K."/>
            <person name="Bowen J."/>
            <person name="Foster T.M."/>
            <person name="Erridge Z.A."/>
            <person name="Tiffin H."/>
            <person name="Waite C.N."/>
            <person name="Davies K.M."/>
            <person name="Grierson E.P."/>
            <person name="Laing W.A."/>
            <person name="Kirk R."/>
            <person name="Chen X."/>
            <person name="Wood M."/>
            <person name="Montefiori M."/>
            <person name="Brummell D.A."/>
            <person name="Schwinn K.E."/>
            <person name="Catanach A."/>
            <person name="Fullerton C."/>
            <person name="Li D."/>
            <person name="Meiyalaghan S."/>
            <person name="Nieuwenhuizen N."/>
            <person name="Read N."/>
            <person name="Prakash R."/>
            <person name="Hunter D."/>
            <person name="Zhang H."/>
            <person name="McKenzie M."/>
            <person name="Knabel M."/>
            <person name="Harris A."/>
            <person name="Allan A.C."/>
            <person name="Gleave A."/>
            <person name="Chen A."/>
            <person name="Janssen B.J."/>
            <person name="Plunkett B."/>
            <person name="Ampomah-Dwamena C."/>
            <person name="Voogd C."/>
            <person name="Leif D."/>
            <person name="Lafferty D."/>
            <person name="Souleyre E.J.F."/>
            <person name="Varkonyi-Gasic E."/>
            <person name="Gambi F."/>
            <person name="Hanley J."/>
            <person name="Yao J.L."/>
            <person name="Cheung J."/>
            <person name="David K.M."/>
            <person name="Warren B."/>
            <person name="Marsh K."/>
            <person name="Snowden K.C."/>
            <person name="Lin-Wang K."/>
            <person name="Brian L."/>
            <person name="Martinez-Sanchez M."/>
            <person name="Wang M."/>
            <person name="Ileperuma N."/>
            <person name="Macnee N."/>
            <person name="Campin R."/>
            <person name="McAtee P."/>
            <person name="Drummond R.S.M."/>
            <person name="Espley R.V."/>
            <person name="Ireland H.S."/>
            <person name="Wu R."/>
            <person name="Atkinson R.G."/>
            <person name="Karunairetnam S."/>
            <person name="Bulley S."/>
            <person name="Chunkath S."/>
            <person name="Hanley Z."/>
            <person name="Storey R."/>
            <person name="Thrimawithana A.H."/>
            <person name="Thomson S."/>
            <person name="David C."/>
            <person name="Testolin R."/>
            <person name="Huang H."/>
            <person name="Hellens R.P."/>
            <person name="Schaffer R.J."/>
        </authorList>
    </citation>
    <scope>NUCLEOTIDE SEQUENCE [LARGE SCALE GENOMIC DNA]</scope>
    <source>
        <strain evidence="3">cv. Red5</strain>
    </source>
</reference>
<dbReference type="FunCoup" id="A0A2R6PLF9">
    <property type="interactions" value="564"/>
</dbReference>
<comment type="caution">
    <text evidence="2">The sequence shown here is derived from an EMBL/GenBank/DDBJ whole genome shotgun (WGS) entry which is preliminary data.</text>
</comment>
<dbReference type="InParanoid" id="A0A2R6PLF9"/>
<name>A0A2R6PLF9_ACTCC</name>
<dbReference type="Gramene" id="PSR93156">
    <property type="protein sequence ID" value="PSR93156"/>
    <property type="gene ID" value="CEY00_Acc27766"/>
</dbReference>